<dbReference type="Gene3D" id="3.30.200.20">
    <property type="entry name" value="Phosphorylase Kinase, domain 1"/>
    <property type="match status" value="1"/>
</dbReference>
<feature type="domain" description="Protein kinase" evidence="5">
    <location>
        <begin position="26"/>
        <end position="346"/>
    </location>
</feature>
<name>J7RKK9_HUIN7</name>
<dbReference type="PANTHER" id="PTHR24347">
    <property type="entry name" value="SERINE/THREONINE-PROTEIN KINASE"/>
    <property type="match status" value="1"/>
</dbReference>
<accession>J7RKK9</accession>
<reference evidence="6 7" key="1">
    <citation type="journal article" date="2011" name="Proc. Natl. Acad. Sci. U.S.A.">
        <title>Evolutionary erosion of yeast sex chromosomes by mating-type switching accidents.</title>
        <authorList>
            <person name="Gordon J.L."/>
            <person name="Armisen D."/>
            <person name="Proux-Wera E."/>
            <person name="Oheigeartaigh S.S."/>
            <person name="Byrne K.P."/>
            <person name="Wolfe K.H."/>
        </authorList>
    </citation>
    <scope>NUCLEOTIDE SEQUENCE [LARGE SCALE GENOMIC DNA]</scope>
    <source>
        <strain evidence="7">ATCC MYA-139 / BCRC 22969 / CBS 8797 / CCRC 22969 / KCTC 17520 / NBRC 10181 / NCYC 3082</strain>
    </source>
</reference>
<reference evidence="7" key="2">
    <citation type="submission" date="2012-08" db="EMBL/GenBank/DDBJ databases">
        <title>Genome sequence of Kazachstania naganishii.</title>
        <authorList>
            <person name="Gordon J.L."/>
            <person name="Armisen D."/>
            <person name="Proux-Wera E."/>
            <person name="OhEigeartaigh S.S."/>
            <person name="Byrne K.P."/>
            <person name="Wolfe K.H."/>
        </authorList>
    </citation>
    <scope>NUCLEOTIDE SEQUENCE [LARGE SCALE GENOMIC DNA]</scope>
    <source>
        <strain evidence="7">ATCC MYA-139 / BCRC 22969 / CBS 8797 / CCRC 22969 / KCTC 17520 / NBRC 10181 / NCYC 3082</strain>
    </source>
</reference>
<dbReference type="SUPFAM" id="SSF56112">
    <property type="entry name" value="Protein kinase-like (PK-like)"/>
    <property type="match status" value="1"/>
</dbReference>
<dbReference type="eggNOG" id="KOG0032">
    <property type="taxonomic scope" value="Eukaryota"/>
</dbReference>
<feature type="region of interest" description="Disordered" evidence="4">
    <location>
        <begin position="379"/>
        <end position="405"/>
    </location>
</feature>
<sequence length="537" mass="60688">MEENWPQRASVDDTKDAPEAYKCKYITLEDALGDGNFSVVRECMNIETKETYAMKLVRKKLVHDKIQLIQREFTLLKRLSKQIRYFENIPGGDSTIQEGQVFLGHHHILQLFDYFETCDNIVLITQLCAKDDLYEKITQHNDTHLELKTQVVPYTACLVSVLDFLHRQGVVHRDIKAENVLFRTSKAPNGDPSPPPGDKADYDVTAHDLILGDFGLAVDMSQLDKNSSSLKEYVGTISYISPEIVKCKGIGAMDSNEIAQIDTYGTEVDIWALGVLVLHGILDTPPFDCETDEETLECIAKCDYYIDEEKVNDPEYEHFWNFIQCCFVEFPKARRTSRSLTKHPFIRRFFVKDTTKESQDEEFPPALVKHNSLTALHTLKSPLRRNGSSLSTHSTTNSSANSSRVPSQANLISIANITPPDSQPLDVLPTVQDINVTKLRNSLRKTLSMTSMKTMGQKVKEPPQPNKLAKTSVNSMHSTFFLDPQPPSDSLMNGCFCETPKTLSNFNTTPKSSVSSTRENSYKNVKAAYFDLNFDKE</sequence>
<feature type="compositionally biased region" description="Low complexity" evidence="4">
    <location>
        <begin position="386"/>
        <end position="403"/>
    </location>
</feature>
<dbReference type="GO" id="GO:0005524">
    <property type="term" value="F:ATP binding"/>
    <property type="evidence" value="ECO:0007669"/>
    <property type="project" value="UniProtKB-UniRule"/>
</dbReference>
<dbReference type="PROSITE" id="PS00107">
    <property type="entry name" value="PROTEIN_KINASE_ATP"/>
    <property type="match status" value="1"/>
</dbReference>
<dbReference type="STRING" id="1071383.J7RKK9"/>
<dbReference type="RefSeq" id="XP_022464274.1">
    <property type="nucleotide sequence ID" value="XM_022607705.1"/>
</dbReference>
<dbReference type="GO" id="GO:0005737">
    <property type="term" value="C:cytoplasm"/>
    <property type="evidence" value="ECO:0007669"/>
    <property type="project" value="EnsemblFungi"/>
</dbReference>
<evidence type="ECO:0000313" key="7">
    <source>
        <dbReference type="Proteomes" id="UP000006310"/>
    </source>
</evidence>
<dbReference type="EMBL" id="HE978317">
    <property type="protein sequence ID" value="CCK70028.1"/>
    <property type="molecule type" value="Genomic_DNA"/>
</dbReference>
<evidence type="ECO:0000256" key="4">
    <source>
        <dbReference type="SAM" id="MobiDB-lite"/>
    </source>
</evidence>
<dbReference type="OMA" id="FEGHHHV"/>
<protein>
    <recommendedName>
        <fullName evidence="5">Protein kinase domain-containing protein</fullName>
    </recommendedName>
</protein>
<dbReference type="KEGG" id="kng:KNAG_0D02790"/>
<dbReference type="InterPro" id="IPR000719">
    <property type="entry name" value="Prot_kinase_dom"/>
</dbReference>
<dbReference type="GeneID" id="34525717"/>
<dbReference type="PROSITE" id="PS50011">
    <property type="entry name" value="PROTEIN_KINASE_DOM"/>
    <property type="match status" value="1"/>
</dbReference>
<evidence type="ECO:0000256" key="1">
    <source>
        <dbReference type="ARBA" id="ARBA00022741"/>
    </source>
</evidence>
<dbReference type="GO" id="GO:0005634">
    <property type="term" value="C:nucleus"/>
    <property type="evidence" value="ECO:0007669"/>
    <property type="project" value="EnsemblFungi"/>
</dbReference>
<proteinExistence type="predicted"/>
<evidence type="ECO:0000256" key="3">
    <source>
        <dbReference type="PROSITE-ProRule" id="PRU10141"/>
    </source>
</evidence>
<keyword evidence="7" id="KW-1185">Reference proteome</keyword>
<dbReference type="Gene3D" id="1.10.510.10">
    <property type="entry name" value="Transferase(Phosphotransferase) domain 1"/>
    <property type="match status" value="1"/>
</dbReference>
<keyword evidence="1 3" id="KW-0547">Nucleotide-binding</keyword>
<dbReference type="GO" id="GO:1904547">
    <property type="term" value="P:regulation of cellular response to glucose starvation"/>
    <property type="evidence" value="ECO:0007669"/>
    <property type="project" value="EnsemblFungi"/>
</dbReference>
<feature type="binding site" evidence="3">
    <location>
        <position position="59"/>
    </location>
    <ligand>
        <name>ATP</name>
        <dbReference type="ChEBI" id="CHEBI:30616"/>
    </ligand>
</feature>
<gene>
    <name evidence="6" type="primary">KNAG0D02790</name>
    <name evidence="6" type="ordered locus">KNAG_0D02790</name>
</gene>
<evidence type="ECO:0000259" key="5">
    <source>
        <dbReference type="PROSITE" id="PS50011"/>
    </source>
</evidence>
<dbReference type="OrthoDB" id="40902at2759"/>
<dbReference type="GO" id="GO:0004674">
    <property type="term" value="F:protein serine/threonine kinase activity"/>
    <property type="evidence" value="ECO:0007669"/>
    <property type="project" value="EnsemblFungi"/>
</dbReference>
<organism evidence="6 7">
    <name type="scientific">Huiozyma naganishii (strain ATCC MYA-139 / BCRC 22969 / CBS 8797 / KCTC 17520 / NBRC 10181 / NCYC 3082 / Yp74L-3)</name>
    <name type="common">Yeast</name>
    <name type="synonym">Kazachstania naganishii</name>
    <dbReference type="NCBI Taxonomy" id="1071383"/>
    <lineage>
        <taxon>Eukaryota</taxon>
        <taxon>Fungi</taxon>
        <taxon>Dikarya</taxon>
        <taxon>Ascomycota</taxon>
        <taxon>Saccharomycotina</taxon>
        <taxon>Saccharomycetes</taxon>
        <taxon>Saccharomycetales</taxon>
        <taxon>Saccharomycetaceae</taxon>
        <taxon>Huiozyma</taxon>
    </lineage>
</organism>
<evidence type="ECO:0000313" key="6">
    <source>
        <dbReference type="EMBL" id="CCK70028.1"/>
    </source>
</evidence>
<dbReference type="SMART" id="SM00220">
    <property type="entry name" value="S_TKc"/>
    <property type="match status" value="1"/>
</dbReference>
<keyword evidence="2 3" id="KW-0067">ATP-binding</keyword>
<dbReference type="InterPro" id="IPR011009">
    <property type="entry name" value="Kinase-like_dom_sf"/>
</dbReference>
<dbReference type="Pfam" id="PF00069">
    <property type="entry name" value="Pkinase"/>
    <property type="match status" value="1"/>
</dbReference>
<dbReference type="Proteomes" id="UP000006310">
    <property type="component" value="Chromosome 4"/>
</dbReference>
<dbReference type="AlphaFoldDB" id="J7RKK9"/>
<dbReference type="PROSITE" id="PS00108">
    <property type="entry name" value="PROTEIN_KINASE_ST"/>
    <property type="match status" value="1"/>
</dbReference>
<dbReference type="InterPro" id="IPR017441">
    <property type="entry name" value="Protein_kinase_ATP_BS"/>
</dbReference>
<evidence type="ECO:0000256" key="2">
    <source>
        <dbReference type="ARBA" id="ARBA00022840"/>
    </source>
</evidence>
<dbReference type="InterPro" id="IPR008271">
    <property type="entry name" value="Ser/Thr_kinase_AS"/>
</dbReference>
<dbReference type="HOGENOM" id="CLU_465513_0_0_1"/>